<keyword evidence="14 16" id="KW-0408">Iron</keyword>
<dbReference type="Pfam" id="PF00173">
    <property type="entry name" value="Cyt-b5"/>
    <property type="match status" value="1"/>
</dbReference>
<dbReference type="WBParaSite" id="SVE_1933700.1">
    <property type="protein sequence ID" value="SVE_1933700.1"/>
    <property type="gene ID" value="SVE_1933700"/>
</dbReference>
<keyword evidence="19" id="KW-1185">Reference proteome</keyword>
<keyword evidence="3 14" id="KW-0444">Lipid biosynthesis</keyword>
<accession>A0A0K0G3N0</accession>
<comment type="function">
    <text evidence="14">Catalyzes stereospecific hydroxylation of free fatty acids at the C-2 position to produce (R)-2-hydroxy fatty acids, which are building blocks of sphingolipids and glycosphingolipids common in neural tissue and epidermis. Plays an essential role in the synthesis of galactosphingolipids of the myelin sheath. Responsible for the synthesis of sphingolipids and glycosphingolipids involved in the formation of epidermal lamellar bodies critical for skin permeability barrier. Participates in the synthesis of glycosphingolipids and a fraction of type II wax diesters in sebaceous gland, specifically regulating hair follicle homeostasis. Involved in the synthesis of sphingolipids of plasma membrane rafts, controlling lipid raft mobility and trafficking of raft-associated proteins.</text>
</comment>
<evidence type="ECO:0000256" key="6">
    <source>
        <dbReference type="ARBA" id="ARBA00022824"/>
    </source>
</evidence>
<comment type="similarity">
    <text evidence="2 14">Belongs to the sterol desaturase family. SCS7 subfamily.</text>
</comment>
<reference evidence="20" key="2">
    <citation type="submission" date="2015-08" db="UniProtKB">
        <authorList>
            <consortium name="WormBaseParasite"/>
        </authorList>
    </citation>
    <scope>IDENTIFICATION</scope>
</reference>
<evidence type="ECO:0000256" key="2">
    <source>
        <dbReference type="ARBA" id="ARBA00005747"/>
    </source>
</evidence>
<evidence type="ECO:0000256" key="15">
    <source>
        <dbReference type="PIRSR" id="PIRSR005149-1"/>
    </source>
</evidence>
<feature type="binding site" evidence="15">
    <location>
        <position position="211"/>
    </location>
    <ligand>
        <name>Zn(2+)</name>
        <dbReference type="ChEBI" id="CHEBI:29105"/>
        <label>1</label>
    </ligand>
</feature>
<evidence type="ECO:0000256" key="14">
    <source>
        <dbReference type="PIRNR" id="PIRNR005149"/>
    </source>
</evidence>
<keyword evidence="6 14" id="KW-0256">Endoplasmic reticulum</keyword>
<comment type="subcellular location">
    <subcellularLocation>
        <location evidence="1">Endoplasmic reticulum membrane</location>
        <topology evidence="1">Multi-pass membrane protein</topology>
    </subcellularLocation>
</comment>
<dbReference type="Proteomes" id="UP000035680">
    <property type="component" value="Unassembled WGS sequence"/>
</dbReference>
<dbReference type="SUPFAM" id="SSF55856">
    <property type="entry name" value="Cytochrome b5-like heme/steroid binding domain"/>
    <property type="match status" value="1"/>
</dbReference>
<dbReference type="SMART" id="SM01117">
    <property type="entry name" value="Cyt-b5"/>
    <property type="match status" value="1"/>
</dbReference>
<evidence type="ECO:0000256" key="1">
    <source>
        <dbReference type="ARBA" id="ARBA00004477"/>
    </source>
</evidence>
<evidence type="ECO:0000256" key="12">
    <source>
        <dbReference type="ARBA" id="ARBA00023136"/>
    </source>
</evidence>
<keyword evidence="16" id="KW-0349">Heme</keyword>
<feature type="binding site" description="axial binding residue" evidence="16">
    <location>
        <position position="63"/>
    </location>
    <ligand>
        <name>heme</name>
        <dbReference type="ChEBI" id="CHEBI:30413"/>
    </ligand>
    <ligandPart>
        <name>Fe</name>
        <dbReference type="ChEBI" id="CHEBI:18248"/>
    </ligandPart>
</feature>
<dbReference type="InterPro" id="IPR036400">
    <property type="entry name" value="Cyt_B5-like_heme/steroid_sf"/>
</dbReference>
<dbReference type="Gene3D" id="3.10.120.10">
    <property type="entry name" value="Cytochrome b5-like heme/steroid binding domain"/>
    <property type="match status" value="1"/>
</dbReference>
<keyword evidence="10 14" id="KW-0560">Oxidoreductase</keyword>
<evidence type="ECO:0000259" key="18">
    <source>
        <dbReference type="PROSITE" id="PS50255"/>
    </source>
</evidence>
<feature type="binding site" evidence="15">
    <location>
        <position position="266"/>
    </location>
    <ligand>
        <name>Zn(2+)</name>
        <dbReference type="ChEBI" id="CHEBI:29105"/>
        <label>1</label>
    </ligand>
</feature>
<evidence type="ECO:0000256" key="3">
    <source>
        <dbReference type="ARBA" id="ARBA00022516"/>
    </source>
</evidence>
<dbReference type="GO" id="GO:0080132">
    <property type="term" value="F:fatty acid 2-hydroxylase activity"/>
    <property type="evidence" value="ECO:0007669"/>
    <property type="project" value="InterPro"/>
</dbReference>
<dbReference type="PROSITE" id="PS50255">
    <property type="entry name" value="CYTOCHROME_B5_2"/>
    <property type="match status" value="1"/>
</dbReference>
<feature type="binding site" evidence="15">
    <location>
        <position position="208"/>
    </location>
    <ligand>
        <name>Zn(2+)</name>
        <dbReference type="ChEBI" id="CHEBI:29105"/>
        <label>1</label>
    </ligand>
</feature>
<dbReference type="EC" id="1.-.-.-" evidence="14"/>
<evidence type="ECO:0000256" key="8">
    <source>
        <dbReference type="ARBA" id="ARBA00022833"/>
    </source>
</evidence>
<keyword evidence="5 14" id="KW-0479">Metal-binding</keyword>
<dbReference type="PANTHER" id="PTHR12863:SF1">
    <property type="entry name" value="FATTY ACID 2-HYDROXYLASE"/>
    <property type="match status" value="1"/>
</dbReference>
<comment type="cofactor">
    <cofactor evidence="16">
        <name>Fe cation</name>
        <dbReference type="ChEBI" id="CHEBI:24875"/>
    </cofactor>
</comment>
<feature type="binding site" evidence="15">
    <location>
        <position position="291"/>
    </location>
    <ligand>
        <name>Zn(2+)</name>
        <dbReference type="ChEBI" id="CHEBI:29105"/>
        <label>1</label>
    </ligand>
</feature>
<evidence type="ECO:0000313" key="20">
    <source>
        <dbReference type="WBParaSite" id="SVE_1933700.1"/>
    </source>
</evidence>
<feature type="transmembrane region" description="Helical" evidence="17">
    <location>
        <begin position="245"/>
        <end position="269"/>
    </location>
</feature>
<name>A0A0K0G3N0_STRVS</name>
<keyword evidence="9 17" id="KW-1133">Transmembrane helix</keyword>
<evidence type="ECO:0000256" key="4">
    <source>
        <dbReference type="ARBA" id="ARBA00022692"/>
    </source>
</evidence>
<organism evidence="19 20">
    <name type="scientific">Strongyloides venezuelensis</name>
    <name type="common">Threadworm</name>
    <dbReference type="NCBI Taxonomy" id="75913"/>
    <lineage>
        <taxon>Eukaryota</taxon>
        <taxon>Metazoa</taxon>
        <taxon>Ecdysozoa</taxon>
        <taxon>Nematoda</taxon>
        <taxon>Chromadorea</taxon>
        <taxon>Rhabditida</taxon>
        <taxon>Tylenchina</taxon>
        <taxon>Panagrolaimomorpha</taxon>
        <taxon>Strongyloidoidea</taxon>
        <taxon>Strongyloididae</taxon>
        <taxon>Strongyloides</taxon>
    </lineage>
</organism>
<feature type="binding site" evidence="15">
    <location>
        <position position="287"/>
    </location>
    <ligand>
        <name>Zn(2+)</name>
        <dbReference type="ChEBI" id="CHEBI:29105"/>
        <label>1</label>
    </ligand>
</feature>
<feature type="binding site" evidence="15">
    <location>
        <position position="212"/>
    </location>
    <ligand>
        <name>Zn(2+)</name>
        <dbReference type="ChEBI" id="CHEBI:29105"/>
        <label>1</label>
    </ligand>
</feature>
<proteinExistence type="inferred from homology"/>
<feature type="transmembrane region" description="Helical" evidence="17">
    <location>
        <begin position="163"/>
        <end position="184"/>
    </location>
</feature>
<keyword evidence="8 15" id="KW-0862">Zinc</keyword>
<dbReference type="GO" id="GO:0005506">
    <property type="term" value="F:iron ion binding"/>
    <property type="evidence" value="ECO:0007669"/>
    <property type="project" value="UniProtKB-UniRule"/>
</dbReference>
<dbReference type="GO" id="GO:0006633">
    <property type="term" value="P:fatty acid biosynthetic process"/>
    <property type="evidence" value="ECO:0007669"/>
    <property type="project" value="UniProtKB-KW"/>
</dbReference>
<evidence type="ECO:0000256" key="17">
    <source>
        <dbReference type="SAM" id="Phobius"/>
    </source>
</evidence>
<evidence type="ECO:0000256" key="5">
    <source>
        <dbReference type="ARBA" id="ARBA00022723"/>
    </source>
</evidence>
<feature type="binding site" description="axial binding residue" evidence="16">
    <location>
        <position position="31"/>
    </location>
    <ligand>
        <name>heme</name>
        <dbReference type="ChEBI" id="CHEBI:30413"/>
    </ligand>
    <ligandPart>
        <name>Fe</name>
        <dbReference type="ChEBI" id="CHEBI:18248"/>
    </ligandPart>
</feature>
<keyword evidence="11 14" id="KW-0443">Lipid metabolism</keyword>
<feature type="binding site" evidence="15">
    <location>
        <position position="270"/>
    </location>
    <ligand>
        <name>Zn(2+)</name>
        <dbReference type="ChEBI" id="CHEBI:29105"/>
        <label>1</label>
    </ligand>
</feature>
<keyword evidence="4 17" id="KW-0812">Transmembrane</keyword>
<feature type="binding site" evidence="15">
    <location>
        <position position="185"/>
    </location>
    <ligand>
        <name>Zn(2+)</name>
        <dbReference type="ChEBI" id="CHEBI:29105"/>
        <label>1</label>
    </ligand>
</feature>
<evidence type="ECO:0000313" key="19">
    <source>
        <dbReference type="Proteomes" id="UP000035680"/>
    </source>
</evidence>
<evidence type="ECO:0000256" key="7">
    <source>
        <dbReference type="ARBA" id="ARBA00022832"/>
    </source>
</evidence>
<dbReference type="PANTHER" id="PTHR12863">
    <property type="entry name" value="FATTY ACID HYDROXYLASE"/>
    <property type="match status" value="1"/>
</dbReference>
<sequence>MTKKIEDMSEKPLFLSLNGRYYDVRKFAAKHPGGVKVLEKLAGSEIDRYMRGQDKILGVKHEHSQAAYNMLEQYSVDKEQEKDPYLEKGKAILADIGNLGEDYLKWIHQPYDGTLRLFKSDFLERLTRTPWYVVPLVWMPVVLFFGIQGIYLMTTKYGQTLGLTFSMILFILGALSWTLLEYVLHRYVFHWEPNLKSPNQILFHFLAHGLHHKTPFDGDRLVFPPTPALFIIGFFYFLYTSILPWDVFCCFGAAKLCAYIGYDVTHYWLHHAQFKPKTMAHYRKVYHHNHHFKDFDTGFGITTNLWDYVFDTVGSGPL</sequence>
<protein>
    <recommendedName>
        <fullName evidence="14">Fatty acid 2-hydroxylase</fullName>
        <ecNumber evidence="14">1.-.-.-</ecNumber>
    </recommendedName>
</protein>
<keyword evidence="13 14" id="KW-0275">Fatty acid biosynthesis</keyword>
<evidence type="ECO:0000256" key="9">
    <source>
        <dbReference type="ARBA" id="ARBA00022989"/>
    </source>
</evidence>
<dbReference type="InterPro" id="IPR001199">
    <property type="entry name" value="Cyt_B5-like_heme/steroid-bd"/>
</dbReference>
<evidence type="ECO:0000256" key="13">
    <source>
        <dbReference type="ARBA" id="ARBA00023160"/>
    </source>
</evidence>
<feature type="binding site" evidence="15">
    <location>
        <position position="190"/>
    </location>
    <ligand>
        <name>Zn(2+)</name>
        <dbReference type="ChEBI" id="CHEBI:29105"/>
        <label>1</label>
    </ligand>
</feature>
<evidence type="ECO:0000256" key="11">
    <source>
        <dbReference type="ARBA" id="ARBA00023098"/>
    </source>
</evidence>
<feature type="domain" description="Cytochrome b5 heme-binding" evidence="18">
    <location>
        <begin position="1"/>
        <end position="80"/>
    </location>
</feature>
<evidence type="ECO:0000256" key="10">
    <source>
        <dbReference type="ARBA" id="ARBA00023002"/>
    </source>
</evidence>
<keyword evidence="12 14" id="KW-0472">Membrane</keyword>
<evidence type="ECO:0000256" key="16">
    <source>
        <dbReference type="PIRSR" id="PIRSR005149-50"/>
    </source>
</evidence>
<dbReference type="GO" id="GO:0005789">
    <property type="term" value="C:endoplasmic reticulum membrane"/>
    <property type="evidence" value="ECO:0007669"/>
    <property type="project" value="UniProtKB-SubCell"/>
</dbReference>
<dbReference type="PIRSF" id="PIRSF005149">
    <property type="entry name" value="IPC-B_HD"/>
    <property type="match status" value="1"/>
</dbReference>
<keyword evidence="7 14" id="KW-0276">Fatty acid metabolism</keyword>
<feature type="binding site" evidence="15">
    <location>
        <position position="290"/>
    </location>
    <ligand>
        <name>Zn(2+)</name>
        <dbReference type="ChEBI" id="CHEBI:29105"/>
        <label>1</label>
    </ligand>
</feature>
<dbReference type="InterPro" id="IPR014430">
    <property type="entry name" value="Scs7"/>
</dbReference>
<comment type="cofactor">
    <cofactor evidence="14 15">
        <name>Zn(2+)</name>
        <dbReference type="ChEBI" id="CHEBI:29105"/>
    </cofactor>
    <text evidence="14 15">Binds 2 Zn(2+) ions per subunit that likely form a catalytic dimetal center.</text>
</comment>
<feature type="transmembrane region" description="Helical" evidence="17">
    <location>
        <begin position="131"/>
        <end position="151"/>
    </location>
</feature>
<dbReference type="STRING" id="75913.A0A0K0G3N0"/>
<feature type="transmembrane region" description="Helical" evidence="17">
    <location>
        <begin position="221"/>
        <end position="239"/>
    </location>
</feature>
<dbReference type="AlphaFoldDB" id="A0A0K0G3N0"/>
<reference evidence="19" key="1">
    <citation type="submission" date="2014-07" db="EMBL/GenBank/DDBJ databases">
        <authorList>
            <person name="Martin A.A"/>
            <person name="De Silva N."/>
        </authorList>
    </citation>
    <scope>NUCLEOTIDE SEQUENCE</scope>
</reference>
<dbReference type="Pfam" id="PF04116">
    <property type="entry name" value="FA_hydroxylase"/>
    <property type="match status" value="1"/>
</dbReference>
<dbReference type="InterPro" id="IPR006694">
    <property type="entry name" value="Fatty_acid_hydroxylase"/>
</dbReference>